<feature type="region of interest" description="Disordered" evidence="3">
    <location>
        <begin position="278"/>
        <end position="310"/>
    </location>
</feature>
<dbReference type="OrthoDB" id="10266451at2759"/>
<proteinExistence type="inferred from homology"/>
<evidence type="ECO:0000259" key="4">
    <source>
        <dbReference type="PROSITE" id="PS51180"/>
    </source>
</evidence>
<dbReference type="GeneID" id="19319806"/>
<reference evidence="5 6" key="1">
    <citation type="journal article" date="2013" name="Plant Cell">
        <title>The transition from a phytopathogenic smut ancestor to an anamorphic biocontrol agent deciphered by comparative whole-genome analysis.</title>
        <authorList>
            <person name="Lefebvre F."/>
            <person name="Joly D.L."/>
            <person name="Labbe C."/>
            <person name="Teichmann B."/>
            <person name="Linning R."/>
            <person name="Belzile F."/>
            <person name="Bakkeren G."/>
            <person name="Belanger R.R."/>
        </authorList>
    </citation>
    <scope>NUCLEOTIDE SEQUENCE [LARGE SCALE GENOMIC DNA]</scope>
    <source>
        <strain evidence="5 6">PF-1</strain>
    </source>
</reference>
<dbReference type="Pfam" id="PF03097">
    <property type="entry name" value="BRO1"/>
    <property type="match status" value="1"/>
</dbReference>
<dbReference type="GO" id="GO:0005886">
    <property type="term" value="C:plasma membrane"/>
    <property type="evidence" value="ECO:0007669"/>
    <property type="project" value="TreeGrafter"/>
</dbReference>
<dbReference type="RefSeq" id="XP_007881446.1">
    <property type="nucleotide sequence ID" value="XM_007883255.1"/>
</dbReference>
<dbReference type="HOGENOM" id="CLU_027723_0_0_1"/>
<name>A0A061H806_9BASI</name>
<evidence type="ECO:0000256" key="1">
    <source>
        <dbReference type="ARBA" id="ARBA00010997"/>
    </source>
</evidence>
<dbReference type="eggNOG" id="ENOG502QWTM">
    <property type="taxonomic scope" value="Eukaryota"/>
</dbReference>
<evidence type="ECO:0000313" key="6">
    <source>
        <dbReference type="Proteomes" id="UP000053664"/>
    </source>
</evidence>
<feature type="compositionally biased region" description="Basic and acidic residues" evidence="3">
    <location>
        <begin position="299"/>
        <end position="310"/>
    </location>
</feature>
<dbReference type="KEGG" id="pfp:PFL1_05720"/>
<dbReference type="AlphaFoldDB" id="A0A061H806"/>
<accession>A0A061H806</accession>
<dbReference type="InterPro" id="IPR038499">
    <property type="entry name" value="BRO1_sf"/>
</dbReference>
<comment type="similarity">
    <text evidence="1">Belongs to the palC family.</text>
</comment>
<feature type="domain" description="BRO1" evidence="4">
    <location>
        <begin position="1"/>
        <end position="532"/>
    </location>
</feature>
<dbReference type="PANTHER" id="PTHR40463:SF1">
    <property type="entry name" value="PH-RESPONSE REGULATOR PROTEIN PALC"/>
    <property type="match status" value="1"/>
</dbReference>
<protein>
    <recommendedName>
        <fullName evidence="2">pH-response regulator protein palC</fullName>
    </recommendedName>
</protein>
<dbReference type="InterPro" id="IPR004328">
    <property type="entry name" value="BRO1_dom"/>
</dbReference>
<dbReference type="EMBL" id="KE361643">
    <property type="protein sequence ID" value="EPQ26741.1"/>
    <property type="molecule type" value="Genomic_DNA"/>
</dbReference>
<evidence type="ECO:0000313" key="5">
    <source>
        <dbReference type="EMBL" id="EPQ26741.1"/>
    </source>
</evidence>
<dbReference type="GO" id="GO:0071467">
    <property type="term" value="P:cellular response to pH"/>
    <property type="evidence" value="ECO:0007669"/>
    <property type="project" value="InterPro"/>
</dbReference>
<dbReference type="PANTHER" id="PTHR40463">
    <property type="entry name" value="PH-RESPONSE REGULATOR PROTEIN PALC"/>
    <property type="match status" value="1"/>
</dbReference>
<sequence>MYTHTLPTTGAISFSDFLITSDLVSQVSQATELRSGLRAVLKECRAGDNQSDDGCVDWLRIVKAVEDYLPHLFAIFNCIQTDDLILRYEPQFSWRTTLSSTLFRSPPRIALPGIYYEMCSTLLLHGVALCNFAASATASLGQYERDRRLSDAERKVKDDKLRWAADTLCRACGIFEHLSQNLIPQWEAQVGRIDGRPPDMTREVTLALSKLALAEAQTLAIRKLLSPSLSLAVDTTTPGPPLPKSHPSASLLAKLHLFVASHFESARSLAGIAGKKTATSSRSSDFGSYHRTPMSSSKDTVDGRDATTREGKKAVFGKLRSLASRDTSASSSSRSAAAASLGADAATDADLEVGAPLLRYIASCADLHRALAYKWLGVDAGEAGGRIGEAIAFLRMARDGLEGGSSGRLTAALRERSSKEARDELRTVREEELRTVEHWLRSYGKLNDTVSFQPIPKASELQTRIPAGRAALDPRPYRHPVPAFGPGSPGFQSEGMKRAVMVGGGTGPPDVGVPPVVLERPGPQVGPPTVPITAARGEAPETDGIDGACDDPSQLAFGGLSIGKARDEAEQYAGAGAYY</sequence>
<dbReference type="PROSITE" id="PS51180">
    <property type="entry name" value="BRO1"/>
    <property type="match status" value="1"/>
</dbReference>
<evidence type="ECO:0000256" key="2">
    <source>
        <dbReference type="ARBA" id="ARBA00022193"/>
    </source>
</evidence>
<gene>
    <name evidence="5" type="ORF">PFL1_05720</name>
</gene>
<dbReference type="CDD" id="cd09245">
    <property type="entry name" value="BRO1_UmRIM23-like"/>
    <property type="match status" value="1"/>
</dbReference>
<dbReference type="Proteomes" id="UP000053664">
    <property type="component" value="Unassembled WGS sequence"/>
</dbReference>
<organism evidence="5 6">
    <name type="scientific">Pseudozyma flocculosa PF-1</name>
    <dbReference type="NCBI Taxonomy" id="1277687"/>
    <lineage>
        <taxon>Eukaryota</taxon>
        <taxon>Fungi</taxon>
        <taxon>Dikarya</taxon>
        <taxon>Basidiomycota</taxon>
        <taxon>Ustilaginomycotina</taxon>
        <taxon>Ustilaginomycetes</taxon>
        <taxon>Ustilaginales</taxon>
        <taxon>Ustilaginaceae</taxon>
        <taxon>Pseudozyma</taxon>
    </lineage>
</organism>
<dbReference type="InterPro" id="IPR037505">
    <property type="entry name" value="pH-resp_palC"/>
</dbReference>
<evidence type="ECO:0000256" key="3">
    <source>
        <dbReference type="SAM" id="MobiDB-lite"/>
    </source>
</evidence>
<dbReference type="Gene3D" id="1.25.40.280">
    <property type="entry name" value="alix/aip1 like domains"/>
    <property type="match status" value="1"/>
</dbReference>
<dbReference type="SMART" id="SM01041">
    <property type="entry name" value="BRO1"/>
    <property type="match status" value="1"/>
</dbReference>